<dbReference type="RefSeq" id="WP_184651494.1">
    <property type="nucleotide sequence ID" value="NZ_JACHFR010000001.1"/>
</dbReference>
<dbReference type="InterPro" id="IPR002698">
    <property type="entry name" value="FTHF_cligase"/>
</dbReference>
<feature type="binding site" evidence="4">
    <location>
        <begin position="14"/>
        <end position="18"/>
    </location>
    <ligand>
        <name>ATP</name>
        <dbReference type="ChEBI" id="CHEBI:30616"/>
    </ligand>
</feature>
<dbReference type="PANTHER" id="PTHR23407:SF1">
    <property type="entry name" value="5-FORMYLTETRAHYDROFOLATE CYCLO-LIGASE"/>
    <property type="match status" value="1"/>
</dbReference>
<dbReference type="Gene3D" id="3.40.50.10420">
    <property type="entry name" value="NagB/RpiA/CoA transferase-like"/>
    <property type="match status" value="1"/>
</dbReference>
<keyword evidence="6" id="KW-0436">Ligase</keyword>
<organism evidence="6 8">
    <name type="scientific">Treponema rectale</name>
    <dbReference type="NCBI Taxonomy" id="744512"/>
    <lineage>
        <taxon>Bacteria</taxon>
        <taxon>Pseudomonadati</taxon>
        <taxon>Spirochaetota</taxon>
        <taxon>Spirochaetia</taxon>
        <taxon>Spirochaetales</taxon>
        <taxon>Treponemataceae</taxon>
        <taxon>Treponema</taxon>
    </lineage>
</organism>
<dbReference type="GO" id="GO:0005524">
    <property type="term" value="F:ATP binding"/>
    <property type="evidence" value="ECO:0007669"/>
    <property type="project" value="UniProtKB-KW"/>
</dbReference>
<dbReference type="InterPro" id="IPR024185">
    <property type="entry name" value="FTHF_cligase-like_sf"/>
</dbReference>
<keyword evidence="8" id="KW-1185">Reference proteome</keyword>
<dbReference type="GO" id="GO:0009396">
    <property type="term" value="P:folic acid-containing compound biosynthetic process"/>
    <property type="evidence" value="ECO:0007669"/>
    <property type="project" value="TreeGrafter"/>
</dbReference>
<gene>
    <name evidence="7" type="ORF">DYE49_07070</name>
    <name evidence="6" type="ORF">HNP77_000404</name>
</gene>
<evidence type="ECO:0000256" key="5">
    <source>
        <dbReference type="RuleBase" id="RU361279"/>
    </source>
</evidence>
<evidence type="ECO:0000256" key="1">
    <source>
        <dbReference type="ARBA" id="ARBA00010638"/>
    </source>
</evidence>
<accession>A0A840SBH0</accession>
<comment type="similarity">
    <text evidence="1 5">Belongs to the 5-formyltetrahydrofolate cyclo-ligase family.</text>
</comment>
<dbReference type="PIRSF" id="PIRSF006806">
    <property type="entry name" value="FTHF_cligase"/>
    <property type="match status" value="1"/>
</dbReference>
<keyword evidence="3 4" id="KW-0067">ATP-binding</keyword>
<evidence type="ECO:0000313" key="7">
    <source>
        <dbReference type="EMBL" id="QOS40225.1"/>
    </source>
</evidence>
<evidence type="ECO:0000256" key="3">
    <source>
        <dbReference type="ARBA" id="ARBA00022840"/>
    </source>
</evidence>
<evidence type="ECO:0000313" key="6">
    <source>
        <dbReference type="EMBL" id="MBB5218060.1"/>
    </source>
</evidence>
<evidence type="ECO:0000256" key="4">
    <source>
        <dbReference type="PIRSR" id="PIRSR006806-1"/>
    </source>
</evidence>
<dbReference type="AlphaFoldDB" id="A0A840SBH0"/>
<dbReference type="PANTHER" id="PTHR23407">
    <property type="entry name" value="ATPASE INHIBITOR/5-FORMYLTETRAHYDROFOLATE CYCLO-LIGASE"/>
    <property type="match status" value="1"/>
</dbReference>
<dbReference type="Proteomes" id="UP000578697">
    <property type="component" value="Unassembled WGS sequence"/>
</dbReference>
<dbReference type="Proteomes" id="UP000593591">
    <property type="component" value="Chromosome"/>
</dbReference>
<keyword evidence="5" id="KW-0460">Magnesium</keyword>
<comment type="cofactor">
    <cofactor evidence="5">
        <name>Mg(2+)</name>
        <dbReference type="ChEBI" id="CHEBI:18420"/>
    </cofactor>
</comment>
<dbReference type="EMBL" id="JACHFR010000001">
    <property type="protein sequence ID" value="MBB5218060.1"/>
    <property type="molecule type" value="Genomic_DNA"/>
</dbReference>
<proteinExistence type="inferred from homology"/>
<dbReference type="GO" id="GO:0046872">
    <property type="term" value="F:metal ion binding"/>
    <property type="evidence" value="ECO:0007669"/>
    <property type="project" value="UniProtKB-KW"/>
</dbReference>
<keyword evidence="2 4" id="KW-0547">Nucleotide-binding</keyword>
<dbReference type="GO" id="GO:0035999">
    <property type="term" value="P:tetrahydrofolate interconversion"/>
    <property type="evidence" value="ECO:0007669"/>
    <property type="project" value="TreeGrafter"/>
</dbReference>
<dbReference type="KEGG" id="trc:DYE49_07070"/>
<dbReference type="GO" id="GO:0030272">
    <property type="term" value="F:5-formyltetrahydrofolate cyclo-ligase activity"/>
    <property type="evidence" value="ECO:0007669"/>
    <property type="project" value="UniProtKB-EC"/>
</dbReference>
<feature type="binding site" evidence="4">
    <location>
        <begin position="152"/>
        <end position="160"/>
    </location>
    <ligand>
        <name>ATP</name>
        <dbReference type="ChEBI" id="CHEBI:30616"/>
    </ligand>
</feature>
<dbReference type="Pfam" id="PF01812">
    <property type="entry name" value="5-FTHF_cyc-lig"/>
    <property type="match status" value="1"/>
</dbReference>
<feature type="binding site" evidence="4">
    <location>
        <position position="65"/>
    </location>
    <ligand>
        <name>substrate</name>
    </ligand>
</feature>
<reference evidence="7 9" key="1">
    <citation type="submission" date="2018-08" db="EMBL/GenBank/DDBJ databases">
        <title>The first complete genome of Treponema rectale (CHPAT), a commensal spirochete of the bovine rectum.</title>
        <authorList>
            <person name="Staton G.J."/>
            <person name="Clegg S.R."/>
            <person name="Carter S.D."/>
            <person name="Radford A.D."/>
            <person name="Darby A."/>
            <person name="Hall N."/>
            <person name="Birtles R.J."/>
            <person name="Evans N.J."/>
        </authorList>
    </citation>
    <scope>NUCLEOTIDE SEQUENCE [LARGE SCALE GENOMIC DNA]</scope>
    <source>
        <strain evidence="7 9">CHPA</strain>
    </source>
</reference>
<dbReference type="SUPFAM" id="SSF100950">
    <property type="entry name" value="NagB/RpiA/CoA transferase-like"/>
    <property type="match status" value="1"/>
</dbReference>
<evidence type="ECO:0000313" key="8">
    <source>
        <dbReference type="Proteomes" id="UP000578697"/>
    </source>
</evidence>
<evidence type="ECO:0000313" key="9">
    <source>
        <dbReference type="Proteomes" id="UP000593591"/>
    </source>
</evidence>
<dbReference type="EC" id="6.3.3.2" evidence="5"/>
<sequence>MESDAKLNLTAELKKTLRKKSKAAVAQLTEKEKSEKSTAACSFFLESSLYKSSDVILSYAALKSEISTDLINAACSESLRKIAFPRVHENSTSMDFYFWDSRLKEEAFVRGSFGIMEPEENEHFILAGDSFSAQTNVTMIVPGLAFDKSGGRLGKGKGFYDRYIARLCKMLEVSSSSLFLLGMCFDCQVCNCIPSEEHDVKMNGILTESGIVIF</sequence>
<keyword evidence="5" id="KW-0479">Metal-binding</keyword>
<protein>
    <recommendedName>
        <fullName evidence="5">5-formyltetrahydrofolate cyclo-ligase</fullName>
        <ecNumber evidence="5">6.3.3.2</ecNumber>
    </recommendedName>
</protein>
<dbReference type="NCBIfam" id="TIGR02727">
    <property type="entry name" value="MTHFS_bact"/>
    <property type="match status" value="1"/>
</dbReference>
<reference evidence="6 8" key="2">
    <citation type="submission" date="2020-08" db="EMBL/GenBank/DDBJ databases">
        <title>Genomic Encyclopedia of Type Strains, Phase IV (KMG-IV): sequencing the most valuable type-strain genomes for metagenomic binning, comparative biology and taxonomic classification.</title>
        <authorList>
            <person name="Goeker M."/>
        </authorList>
    </citation>
    <scope>NUCLEOTIDE SEQUENCE [LARGE SCALE GENOMIC DNA]</scope>
    <source>
        <strain evidence="6 8">DSM 103679</strain>
    </source>
</reference>
<name>A0A840SBH0_9SPIR</name>
<comment type="catalytic activity">
    <reaction evidence="5">
        <text>(6S)-5-formyl-5,6,7,8-tetrahydrofolate + ATP = (6R)-5,10-methenyltetrahydrofolate + ADP + phosphate</text>
        <dbReference type="Rhea" id="RHEA:10488"/>
        <dbReference type="ChEBI" id="CHEBI:30616"/>
        <dbReference type="ChEBI" id="CHEBI:43474"/>
        <dbReference type="ChEBI" id="CHEBI:57455"/>
        <dbReference type="ChEBI" id="CHEBI:57457"/>
        <dbReference type="ChEBI" id="CHEBI:456216"/>
        <dbReference type="EC" id="6.3.3.2"/>
    </reaction>
</comment>
<dbReference type="InterPro" id="IPR037171">
    <property type="entry name" value="NagB/RpiA_transferase-like"/>
</dbReference>
<dbReference type="EMBL" id="CP031517">
    <property type="protein sequence ID" value="QOS40225.1"/>
    <property type="molecule type" value="Genomic_DNA"/>
</dbReference>
<evidence type="ECO:0000256" key="2">
    <source>
        <dbReference type="ARBA" id="ARBA00022741"/>
    </source>
</evidence>